<keyword evidence="3" id="KW-1185">Reference proteome</keyword>
<keyword evidence="1" id="KW-1133">Transmembrane helix</keyword>
<feature type="transmembrane region" description="Helical" evidence="1">
    <location>
        <begin position="62"/>
        <end position="79"/>
    </location>
</feature>
<dbReference type="AlphaFoldDB" id="A0A4Z0M7M6"/>
<protein>
    <submittedName>
        <fullName evidence="2">Uncharacterized protein</fullName>
    </submittedName>
</protein>
<sequence length="115" mass="11861">MPALPRPNLRHGSAALAIACGAGHIGSLWLRALDWAALASLMQGTVYLFIALGLAGRGKLSLYLGVAAPLAAAALRLHYTTGELSAGTALALLADTLLAALCATVLWRRRGEETA</sequence>
<feature type="transmembrane region" description="Helical" evidence="1">
    <location>
        <begin position="12"/>
        <end position="30"/>
    </location>
</feature>
<gene>
    <name evidence="2" type="ORF">E4634_01995</name>
</gene>
<name>A0A4Z0M7M6_9GAMM</name>
<feature type="transmembrane region" description="Helical" evidence="1">
    <location>
        <begin position="36"/>
        <end position="55"/>
    </location>
</feature>
<evidence type="ECO:0000313" key="2">
    <source>
        <dbReference type="EMBL" id="TGD75682.1"/>
    </source>
</evidence>
<dbReference type="Proteomes" id="UP000298050">
    <property type="component" value="Unassembled WGS sequence"/>
</dbReference>
<accession>A0A4Z0M7M6</accession>
<keyword evidence="1" id="KW-0472">Membrane</keyword>
<comment type="caution">
    <text evidence="2">The sequence shown here is derived from an EMBL/GenBank/DDBJ whole genome shotgun (WGS) entry which is preliminary data.</text>
</comment>
<dbReference type="RefSeq" id="WP_135440934.1">
    <property type="nucleotide sequence ID" value="NZ_SRLE01000002.1"/>
</dbReference>
<dbReference type="EMBL" id="SRLE01000002">
    <property type="protein sequence ID" value="TGD75682.1"/>
    <property type="molecule type" value="Genomic_DNA"/>
</dbReference>
<evidence type="ECO:0000256" key="1">
    <source>
        <dbReference type="SAM" id="Phobius"/>
    </source>
</evidence>
<organism evidence="2 3">
    <name type="scientific">Mangrovimicrobium sediminis</name>
    <dbReference type="NCBI Taxonomy" id="2562682"/>
    <lineage>
        <taxon>Bacteria</taxon>
        <taxon>Pseudomonadati</taxon>
        <taxon>Pseudomonadota</taxon>
        <taxon>Gammaproteobacteria</taxon>
        <taxon>Cellvibrionales</taxon>
        <taxon>Halieaceae</taxon>
        <taxon>Mangrovimicrobium</taxon>
    </lineage>
</organism>
<keyword evidence="1" id="KW-0812">Transmembrane</keyword>
<proteinExistence type="predicted"/>
<feature type="transmembrane region" description="Helical" evidence="1">
    <location>
        <begin position="85"/>
        <end position="107"/>
    </location>
</feature>
<evidence type="ECO:0000313" key="3">
    <source>
        <dbReference type="Proteomes" id="UP000298050"/>
    </source>
</evidence>
<reference evidence="2 3" key="1">
    <citation type="submission" date="2019-04" db="EMBL/GenBank/DDBJ databases">
        <title>Taxonomy of novel Haliea sp. from mangrove soil of West Coast of India.</title>
        <authorList>
            <person name="Verma A."/>
            <person name="Kumar P."/>
            <person name="Krishnamurthi S."/>
        </authorList>
    </citation>
    <scope>NUCLEOTIDE SEQUENCE [LARGE SCALE GENOMIC DNA]</scope>
    <source>
        <strain evidence="2 3">SAOS-164</strain>
    </source>
</reference>